<evidence type="ECO:0000313" key="1">
    <source>
        <dbReference type="EMBL" id="RSK39343.1"/>
    </source>
</evidence>
<accession>A0A428JZ05</accession>
<proteinExistence type="predicted"/>
<sequence length="246" mass="28535">MFKKLSLSLICTFILSCSSDDSNSNDNSSQLTGKLKSIEWNIAEPESIVKSTYNYDSSGLLESATTTYGNNTPSTTTYYYNGNGQIWKVTDITSTTEYEFNNNLIVSSTRTFNDNTYYREYEYNEQNQLTLVNYFNNSTIEGYLVLTYNDFGNLTNTTEYINGEVNEVYNYEYDSYNNPFLTAFENQEISKIIQYSLNNKTERAWTNNIGTTTFTREYSYNELGYPITMSEYQNNVLNSTTEYTYY</sequence>
<comment type="caution">
    <text evidence="1">The sequence shown here is derived from an EMBL/GenBank/DDBJ whole genome shotgun (WGS) entry which is preliminary data.</text>
</comment>
<dbReference type="Gene3D" id="2.180.10.10">
    <property type="entry name" value="RHS repeat-associated core"/>
    <property type="match status" value="1"/>
</dbReference>
<dbReference type="Proteomes" id="UP000270620">
    <property type="component" value="Unassembled WGS sequence"/>
</dbReference>
<dbReference type="EMBL" id="RWBG01000004">
    <property type="protein sequence ID" value="RSK39343.1"/>
    <property type="molecule type" value="Genomic_DNA"/>
</dbReference>
<reference evidence="1 2" key="1">
    <citation type="submission" date="2018-12" db="EMBL/GenBank/DDBJ databases">
        <title>Mangrovimonas spongiae sp. nov., a novel member of the genus Mangrovimonas isolated from marine sponge.</title>
        <authorList>
            <person name="Zhuang L."/>
            <person name="Luo L."/>
        </authorList>
    </citation>
    <scope>NUCLEOTIDE SEQUENCE [LARGE SCALE GENOMIC DNA]</scope>
    <source>
        <strain evidence="1 2">HN-E26</strain>
    </source>
</reference>
<protein>
    <recommendedName>
        <fullName evidence="3">RHS repeat protein</fullName>
    </recommendedName>
</protein>
<dbReference type="AlphaFoldDB" id="A0A428JZ05"/>
<dbReference type="OrthoDB" id="1376969at2"/>
<dbReference type="PROSITE" id="PS51257">
    <property type="entry name" value="PROKAR_LIPOPROTEIN"/>
    <property type="match status" value="1"/>
</dbReference>
<evidence type="ECO:0000313" key="2">
    <source>
        <dbReference type="Proteomes" id="UP000270620"/>
    </source>
</evidence>
<name>A0A428JZ05_9FLAO</name>
<keyword evidence="2" id="KW-1185">Reference proteome</keyword>
<dbReference type="RefSeq" id="WP_125468316.1">
    <property type="nucleotide sequence ID" value="NZ_RWBG01000004.1"/>
</dbReference>
<gene>
    <name evidence="1" type="ORF">EJA19_10495</name>
</gene>
<evidence type="ECO:0008006" key="3">
    <source>
        <dbReference type="Google" id="ProtNLM"/>
    </source>
</evidence>
<organism evidence="1 2">
    <name type="scientific">Mangrovimonas spongiae</name>
    <dbReference type="NCBI Taxonomy" id="2494697"/>
    <lineage>
        <taxon>Bacteria</taxon>
        <taxon>Pseudomonadati</taxon>
        <taxon>Bacteroidota</taxon>
        <taxon>Flavobacteriia</taxon>
        <taxon>Flavobacteriales</taxon>
        <taxon>Flavobacteriaceae</taxon>
        <taxon>Mangrovimonas</taxon>
    </lineage>
</organism>